<feature type="compositionally biased region" description="Basic and acidic residues" evidence="2">
    <location>
        <begin position="602"/>
        <end position="611"/>
    </location>
</feature>
<evidence type="ECO:0000313" key="5">
    <source>
        <dbReference type="Proteomes" id="UP000001805"/>
    </source>
</evidence>
<dbReference type="EMBL" id="CM002238">
    <property type="protein sequence ID" value="EAA29033.3"/>
    <property type="molecule type" value="Genomic_DNA"/>
</dbReference>
<keyword evidence="5" id="KW-1185">Reference proteome</keyword>
<organism evidence="4 5">
    <name type="scientific">Neurospora crassa (strain ATCC 24698 / 74-OR23-1A / CBS 708.71 / DSM 1257 / FGSC 987)</name>
    <dbReference type="NCBI Taxonomy" id="367110"/>
    <lineage>
        <taxon>Eukaryota</taxon>
        <taxon>Fungi</taxon>
        <taxon>Dikarya</taxon>
        <taxon>Ascomycota</taxon>
        <taxon>Pezizomycotina</taxon>
        <taxon>Sordariomycetes</taxon>
        <taxon>Sordariomycetidae</taxon>
        <taxon>Sordariales</taxon>
        <taxon>Sordariaceae</taxon>
        <taxon>Neurospora</taxon>
    </lineage>
</organism>
<evidence type="ECO:0000256" key="2">
    <source>
        <dbReference type="SAM" id="MobiDB-lite"/>
    </source>
</evidence>
<dbReference type="CDD" id="cd00067">
    <property type="entry name" value="GAL4"/>
    <property type="match status" value="1"/>
</dbReference>
<sequence length="611" mass="67873">MVYCGKASQGCQNCRTRRIKCDKIQPQCTQCIRVGKSCPGYRDQLSLMFRDESTKVIQKAHAQWGISDLPDSADSPSSSSSSSSSSTSSTPSPKSVVSSRSYFSERPRFKLSTSPEHSRTRLPKEIYATKDDQAIQFYVEHYVVGHPDEPTAAHELRMVEWIHAPEFRDMMAAVGLASMSNLTGNKALVTMARQKYGLALQHTASSIANPQAMNLDISLRTVIMLAIYEVIRNKGRPTEAVRTHLMGATALLSNFLCIPNLPQDLMRGFLQLCLALLNPFYVGNLALPPAYSGWFDLCNRLAAPSDKPAVEILDIATRLLKLNAYLNNYALIDGRPKTSQIIRSALAIDAELDAWERQHSQGSVSSIWTVLEERCAPGFFPSDAVFEDSYHVYADHWVARGWNHQRWLRLLTCRLLIEFSDRYPLSCAQVFSPANMAAEQQNILATIRRVARDLLVSIPTHYRHPRLERQHRDYIDMTSGGAGMGVVGLPNLLFQIQVAGSAPGVPRHFTLFARNMLETIFADTGMLQARGLAETLVVVDGGVGGSGNNKNNNNEVKQERADTPPEGVLTSIESLPSSRKKAPIVVPQPQTQLAGGQQLLWYHERPEESYS</sequence>
<evidence type="ECO:0000259" key="3">
    <source>
        <dbReference type="PROSITE" id="PS50048"/>
    </source>
</evidence>
<dbReference type="VEuPathDB" id="FungiDB:NCU07575"/>
<dbReference type="PROSITE" id="PS00463">
    <property type="entry name" value="ZN2_CY6_FUNGAL_1"/>
    <property type="match status" value="1"/>
</dbReference>
<feature type="region of interest" description="Disordered" evidence="2">
    <location>
        <begin position="542"/>
        <end position="611"/>
    </location>
</feature>
<dbReference type="PANTHER" id="PTHR38791:SF5">
    <property type="entry name" value="TRANSCRIPTION FACTOR DBAG-RELATED"/>
    <property type="match status" value="1"/>
</dbReference>
<dbReference type="InterPro" id="IPR001138">
    <property type="entry name" value="Zn2Cys6_DnaBD"/>
</dbReference>
<feature type="region of interest" description="Disordered" evidence="2">
    <location>
        <begin position="67"/>
        <end position="101"/>
    </location>
</feature>
<dbReference type="HOGENOM" id="CLU_013866_7_1_1"/>
<name>Q7S117_NEUCR</name>
<dbReference type="Gene3D" id="4.10.240.10">
    <property type="entry name" value="Zn(2)-C6 fungal-type DNA-binding domain"/>
    <property type="match status" value="1"/>
</dbReference>
<dbReference type="GO" id="GO:0000981">
    <property type="term" value="F:DNA-binding transcription factor activity, RNA polymerase II-specific"/>
    <property type="evidence" value="ECO:0007669"/>
    <property type="project" value="InterPro"/>
</dbReference>
<dbReference type="PANTHER" id="PTHR38791">
    <property type="entry name" value="ZN(II)2CYS6 TRANSCRIPTION FACTOR (EUROFUNG)-RELATED-RELATED"/>
    <property type="match status" value="1"/>
</dbReference>
<evidence type="ECO:0000313" key="4">
    <source>
        <dbReference type="EMBL" id="EAA29033.3"/>
    </source>
</evidence>
<dbReference type="SMR" id="Q7S117"/>
<dbReference type="AlphaFoldDB" id="Q7S117"/>
<dbReference type="PaxDb" id="5141-EFNCRP00000007855"/>
<dbReference type="GeneID" id="3874416"/>
<dbReference type="PROSITE" id="PS50048">
    <property type="entry name" value="ZN2_CY6_FUNGAL_2"/>
    <property type="match status" value="1"/>
</dbReference>
<dbReference type="InParanoid" id="Q7S117"/>
<dbReference type="SMART" id="SM00066">
    <property type="entry name" value="GAL4"/>
    <property type="match status" value="1"/>
</dbReference>
<dbReference type="SUPFAM" id="SSF57701">
    <property type="entry name" value="Zn2/Cys6 DNA-binding domain"/>
    <property type="match status" value="1"/>
</dbReference>
<dbReference type="OrthoDB" id="5280547at2759"/>
<proteinExistence type="predicted"/>
<dbReference type="KEGG" id="ncr:NCU07575"/>
<dbReference type="Proteomes" id="UP000001805">
    <property type="component" value="Chromosome 3, Linkage Group III"/>
</dbReference>
<gene>
    <name evidence="4" type="ORF">NCU07575</name>
</gene>
<dbReference type="Pfam" id="PF00172">
    <property type="entry name" value="Zn_clus"/>
    <property type="match status" value="1"/>
</dbReference>
<feature type="domain" description="Zn(2)-C6 fungal-type" evidence="3">
    <location>
        <begin position="10"/>
        <end position="38"/>
    </location>
</feature>
<evidence type="ECO:0000256" key="1">
    <source>
        <dbReference type="ARBA" id="ARBA00023242"/>
    </source>
</evidence>
<keyword evidence="1" id="KW-0539">Nucleus</keyword>
<dbReference type="GO" id="GO:0008270">
    <property type="term" value="F:zinc ion binding"/>
    <property type="evidence" value="ECO:0007669"/>
    <property type="project" value="InterPro"/>
</dbReference>
<reference evidence="4 5" key="1">
    <citation type="journal article" date="2003" name="Nature">
        <title>The genome sequence of the filamentous fungus Neurospora crassa.</title>
        <authorList>
            <person name="Galagan J.E."/>
            <person name="Calvo S.E."/>
            <person name="Borkovich K.A."/>
            <person name="Selker E.U."/>
            <person name="Read N.D."/>
            <person name="Jaffe D."/>
            <person name="FitzHugh W."/>
            <person name="Ma L.J."/>
            <person name="Smirnov S."/>
            <person name="Purcell S."/>
            <person name="Rehman B."/>
            <person name="Elkins T."/>
            <person name="Engels R."/>
            <person name="Wang S."/>
            <person name="Nielsen C.B."/>
            <person name="Butler J."/>
            <person name="Endrizzi M."/>
            <person name="Qui D."/>
            <person name="Ianakiev P."/>
            <person name="Bell-Pedersen D."/>
            <person name="Nelson M.A."/>
            <person name="Werner-Washburne M."/>
            <person name="Selitrennikoff C.P."/>
            <person name="Kinsey J.A."/>
            <person name="Braun E.L."/>
            <person name="Zelter A."/>
            <person name="Schulte U."/>
            <person name="Kothe G.O."/>
            <person name="Jedd G."/>
            <person name="Mewes W."/>
            <person name="Staben C."/>
            <person name="Marcotte E."/>
            <person name="Greenberg D."/>
            <person name="Roy A."/>
            <person name="Foley K."/>
            <person name="Naylor J."/>
            <person name="Stange-Thomann N."/>
            <person name="Barrett R."/>
            <person name="Gnerre S."/>
            <person name="Kamal M."/>
            <person name="Kamvysselis M."/>
            <person name="Mauceli E."/>
            <person name="Bielke C."/>
            <person name="Rudd S."/>
            <person name="Frishman D."/>
            <person name="Krystofova S."/>
            <person name="Rasmussen C."/>
            <person name="Metzenberg R.L."/>
            <person name="Perkins D.D."/>
            <person name="Kroken S."/>
            <person name="Cogoni C."/>
            <person name="Macino G."/>
            <person name="Catcheside D."/>
            <person name="Li W."/>
            <person name="Pratt R.J."/>
            <person name="Osmani S.A."/>
            <person name="DeSouza C.P."/>
            <person name="Glass L."/>
            <person name="Orbach M.J."/>
            <person name="Berglund J.A."/>
            <person name="Voelker R."/>
            <person name="Yarden O."/>
            <person name="Plamann M."/>
            <person name="Seiler S."/>
            <person name="Dunlap J."/>
            <person name="Radford A."/>
            <person name="Aramayo R."/>
            <person name="Natvig D.O."/>
            <person name="Alex L.A."/>
            <person name="Mannhaupt G."/>
            <person name="Ebbole D.J."/>
            <person name="Freitag M."/>
            <person name="Paulsen I."/>
            <person name="Sachs M.S."/>
            <person name="Lander E.S."/>
            <person name="Nusbaum C."/>
            <person name="Birren B."/>
        </authorList>
    </citation>
    <scope>NUCLEOTIDE SEQUENCE [LARGE SCALE GENOMIC DNA]</scope>
    <source>
        <strain evidence="5">ATCC 24698 / 74-OR23-1A / CBS 708.71 / DSM 1257 / FGSC 987</strain>
    </source>
</reference>
<dbReference type="InterPro" id="IPR053175">
    <property type="entry name" value="DHMBA_Reg_Transcription_Factor"/>
</dbReference>
<dbReference type="InterPro" id="IPR036864">
    <property type="entry name" value="Zn2-C6_fun-type_DNA-bd_sf"/>
</dbReference>
<dbReference type="RefSeq" id="XP_958269.3">
    <property type="nucleotide sequence ID" value="XM_953176.3"/>
</dbReference>
<accession>Q7S117</accession>
<protein>
    <recommendedName>
        <fullName evidence="3">Zn(2)-C6 fungal-type domain-containing protein</fullName>
    </recommendedName>
</protein>